<evidence type="ECO:0000313" key="17">
    <source>
        <dbReference type="Proteomes" id="UP000733611"/>
    </source>
</evidence>
<keyword evidence="5 14" id="KW-0698">rRNA processing</keyword>
<dbReference type="SFLD" id="SFLDF00275">
    <property type="entry name" value="adenosine_C2_methyltransferase"/>
    <property type="match status" value="1"/>
</dbReference>
<dbReference type="AlphaFoldDB" id="A0A948TF61"/>
<name>A0A948TF61_9GAMM</name>
<comment type="miscellaneous">
    <text evidence="14">Reaction proceeds by a ping-pong mechanism involving intermediate methylation of a conserved cysteine residue.</text>
</comment>
<dbReference type="Pfam" id="PF04055">
    <property type="entry name" value="Radical_SAM"/>
    <property type="match status" value="1"/>
</dbReference>
<dbReference type="GO" id="GO:0030488">
    <property type="term" value="P:tRNA methylation"/>
    <property type="evidence" value="ECO:0007669"/>
    <property type="project" value="UniProtKB-UniRule"/>
</dbReference>
<feature type="active site" description="S-methylcysteine intermediate" evidence="14">
    <location>
        <position position="345"/>
    </location>
</feature>
<dbReference type="SUPFAM" id="SSF102114">
    <property type="entry name" value="Radical SAM enzymes"/>
    <property type="match status" value="1"/>
</dbReference>
<protein>
    <recommendedName>
        <fullName evidence="14">Dual-specificity RNA methyltransferase RlmN</fullName>
        <ecNumber evidence="14">2.1.1.192</ecNumber>
    </recommendedName>
    <alternativeName>
        <fullName evidence="14">23S rRNA (adenine(2503)-C(2))-methyltransferase</fullName>
    </alternativeName>
    <alternativeName>
        <fullName evidence="14">23S rRNA m2A2503 methyltransferase</fullName>
    </alternativeName>
    <alternativeName>
        <fullName evidence="14">Ribosomal RNA large subunit methyltransferase N</fullName>
    </alternativeName>
    <alternativeName>
        <fullName evidence="14">tRNA (adenine(37)-C(2))-methyltransferase</fullName>
    </alternativeName>
    <alternativeName>
        <fullName evidence="14">tRNA m2A37 methyltransferase</fullName>
    </alternativeName>
</protein>
<dbReference type="GO" id="GO:0002935">
    <property type="term" value="F:tRNA (adenine(37)-C2)-methyltransferase activity"/>
    <property type="evidence" value="ECO:0007669"/>
    <property type="project" value="UniProtKB-UniRule"/>
</dbReference>
<dbReference type="GO" id="GO:0005737">
    <property type="term" value="C:cytoplasm"/>
    <property type="evidence" value="ECO:0007669"/>
    <property type="project" value="UniProtKB-SubCell"/>
</dbReference>
<keyword evidence="7 14" id="KW-0808">Transferase</keyword>
<dbReference type="NCBIfam" id="TIGR00048">
    <property type="entry name" value="rRNA_mod_RlmN"/>
    <property type="match status" value="1"/>
</dbReference>
<dbReference type="InterPro" id="IPR004383">
    <property type="entry name" value="rRNA_lsu_MTrfase_RlmN/Cfr"/>
</dbReference>
<evidence type="ECO:0000259" key="15">
    <source>
        <dbReference type="PROSITE" id="PS51918"/>
    </source>
</evidence>
<evidence type="ECO:0000256" key="6">
    <source>
        <dbReference type="ARBA" id="ARBA00022603"/>
    </source>
</evidence>
<dbReference type="PANTHER" id="PTHR30544:SF5">
    <property type="entry name" value="RADICAL SAM CORE DOMAIN-CONTAINING PROTEIN"/>
    <property type="match status" value="1"/>
</dbReference>
<keyword evidence="4 14" id="KW-0963">Cytoplasm</keyword>
<dbReference type="Proteomes" id="UP000733611">
    <property type="component" value="Unassembled WGS sequence"/>
</dbReference>
<proteinExistence type="inferred from homology"/>
<dbReference type="GO" id="GO:0070040">
    <property type="term" value="F:rRNA (adenine(2503)-C2-)-methyltransferase activity"/>
    <property type="evidence" value="ECO:0007669"/>
    <property type="project" value="UniProtKB-UniRule"/>
</dbReference>
<feature type="binding site" evidence="14">
    <location>
        <position position="301"/>
    </location>
    <ligand>
        <name>S-adenosyl-L-methionine</name>
        <dbReference type="ChEBI" id="CHEBI:59789"/>
    </ligand>
</feature>
<evidence type="ECO:0000256" key="9">
    <source>
        <dbReference type="ARBA" id="ARBA00022694"/>
    </source>
</evidence>
<dbReference type="InterPro" id="IPR007197">
    <property type="entry name" value="rSAM"/>
</dbReference>
<feature type="binding site" evidence="14">
    <location>
        <begin position="168"/>
        <end position="169"/>
    </location>
    <ligand>
        <name>S-adenosyl-L-methionine</name>
        <dbReference type="ChEBI" id="CHEBI:59789"/>
    </ligand>
</feature>
<keyword evidence="9 14" id="KW-0819">tRNA processing</keyword>
<keyword evidence="3 14" id="KW-0004">4Fe-4S</keyword>
<dbReference type="GO" id="GO:0046872">
    <property type="term" value="F:metal ion binding"/>
    <property type="evidence" value="ECO:0007669"/>
    <property type="project" value="UniProtKB-KW"/>
</dbReference>
<feature type="binding site" evidence="14">
    <location>
        <position position="114"/>
    </location>
    <ligand>
        <name>[4Fe-4S] cluster</name>
        <dbReference type="ChEBI" id="CHEBI:49883"/>
        <note>4Fe-4S-S-AdoMet</note>
    </ligand>
</feature>
<comment type="caution">
    <text evidence="14">Lacks conserved residue(s) required for the propagation of feature annotation.</text>
</comment>
<dbReference type="GO" id="GO:0051539">
    <property type="term" value="F:4 iron, 4 sulfur cluster binding"/>
    <property type="evidence" value="ECO:0007669"/>
    <property type="project" value="UniProtKB-UniRule"/>
</dbReference>
<dbReference type="CDD" id="cd01335">
    <property type="entry name" value="Radical_SAM"/>
    <property type="match status" value="1"/>
</dbReference>
<comment type="catalytic activity">
    <reaction evidence="14">
        <text>adenosine(2503) in 23S rRNA + 2 reduced [2Fe-2S]-[ferredoxin] + 2 S-adenosyl-L-methionine = 2-methyladenosine(2503) in 23S rRNA + 5'-deoxyadenosine + L-methionine + 2 oxidized [2Fe-2S]-[ferredoxin] + S-adenosyl-L-homocysteine</text>
        <dbReference type="Rhea" id="RHEA:42916"/>
        <dbReference type="Rhea" id="RHEA-COMP:10000"/>
        <dbReference type="Rhea" id="RHEA-COMP:10001"/>
        <dbReference type="Rhea" id="RHEA-COMP:10152"/>
        <dbReference type="Rhea" id="RHEA-COMP:10282"/>
        <dbReference type="ChEBI" id="CHEBI:17319"/>
        <dbReference type="ChEBI" id="CHEBI:33737"/>
        <dbReference type="ChEBI" id="CHEBI:33738"/>
        <dbReference type="ChEBI" id="CHEBI:57844"/>
        <dbReference type="ChEBI" id="CHEBI:57856"/>
        <dbReference type="ChEBI" id="CHEBI:59789"/>
        <dbReference type="ChEBI" id="CHEBI:74411"/>
        <dbReference type="ChEBI" id="CHEBI:74497"/>
        <dbReference type="EC" id="2.1.1.192"/>
    </reaction>
</comment>
<comment type="similarity">
    <text evidence="2 14">Belongs to the radical SAM superfamily. RlmN family.</text>
</comment>
<dbReference type="EMBL" id="JAHLFE010000066">
    <property type="protein sequence ID" value="MBU3843930.1"/>
    <property type="molecule type" value="Genomic_DNA"/>
</dbReference>
<keyword evidence="10 14" id="KW-0479">Metal-binding</keyword>
<dbReference type="Gene3D" id="3.20.20.70">
    <property type="entry name" value="Aldolase class I"/>
    <property type="match status" value="1"/>
</dbReference>
<evidence type="ECO:0000256" key="4">
    <source>
        <dbReference type="ARBA" id="ARBA00022490"/>
    </source>
</evidence>
<evidence type="ECO:0000256" key="3">
    <source>
        <dbReference type="ARBA" id="ARBA00022485"/>
    </source>
</evidence>
<evidence type="ECO:0000256" key="8">
    <source>
        <dbReference type="ARBA" id="ARBA00022691"/>
    </source>
</evidence>
<keyword evidence="8 14" id="KW-0949">S-adenosyl-L-methionine</keyword>
<organism evidence="16 17">
    <name type="scientific">Candidatus Anaerobiospirillum pullicola</name>
    <dbReference type="NCBI Taxonomy" id="2838451"/>
    <lineage>
        <taxon>Bacteria</taxon>
        <taxon>Pseudomonadati</taxon>
        <taxon>Pseudomonadota</taxon>
        <taxon>Gammaproteobacteria</taxon>
        <taxon>Aeromonadales</taxon>
        <taxon>Succinivibrionaceae</taxon>
        <taxon>Anaerobiospirillum</taxon>
    </lineage>
</organism>
<keyword evidence="11 14" id="KW-0408">Iron</keyword>
<evidence type="ECO:0000256" key="2">
    <source>
        <dbReference type="ARBA" id="ARBA00007544"/>
    </source>
</evidence>
<reference evidence="16" key="1">
    <citation type="journal article" date="2021" name="PeerJ">
        <title>Extensive microbial diversity within the chicken gut microbiome revealed by metagenomics and culture.</title>
        <authorList>
            <person name="Gilroy R."/>
            <person name="Ravi A."/>
            <person name="Getino M."/>
            <person name="Pursley I."/>
            <person name="Horton D.L."/>
            <person name="Alikhan N.F."/>
            <person name="Baker D."/>
            <person name="Gharbi K."/>
            <person name="Hall N."/>
            <person name="Watson M."/>
            <person name="Adriaenssens E.M."/>
            <person name="Foster-Nyarko E."/>
            <person name="Jarju S."/>
            <person name="Secka A."/>
            <person name="Antonio M."/>
            <person name="Oren A."/>
            <person name="Chaudhuri R.R."/>
            <person name="La Ragione R."/>
            <person name="Hildebrand F."/>
            <person name="Pallen M.J."/>
        </authorList>
    </citation>
    <scope>NUCLEOTIDE SEQUENCE</scope>
    <source>
        <strain evidence="16">378</strain>
    </source>
</reference>
<evidence type="ECO:0000256" key="5">
    <source>
        <dbReference type="ARBA" id="ARBA00022552"/>
    </source>
</evidence>
<evidence type="ECO:0000256" key="13">
    <source>
        <dbReference type="ARBA" id="ARBA00023157"/>
    </source>
</evidence>
<comment type="function">
    <text evidence="14">Specifically methylates position 2 of adenine 2503 in 23S rRNA and position 2 of adenine 37 in tRNAs. m2A2503 modification seems to play a crucial role in the proofreading step occurring at the peptidyl transferase center and thus would serve to optimize ribosomal fidelity.</text>
</comment>
<dbReference type="FunFam" id="1.10.150.530:FF:000003">
    <property type="entry name" value="Dual-specificity RNA methyltransferase RlmN"/>
    <property type="match status" value="1"/>
</dbReference>
<dbReference type="SFLD" id="SFLDG01062">
    <property type="entry name" value="methyltransferase_(Class_A)"/>
    <property type="match status" value="1"/>
</dbReference>
<feature type="binding site" evidence="14">
    <location>
        <position position="118"/>
    </location>
    <ligand>
        <name>[4Fe-4S] cluster</name>
        <dbReference type="ChEBI" id="CHEBI:49883"/>
        <note>4Fe-4S-S-AdoMet</note>
    </ligand>
</feature>
<evidence type="ECO:0000256" key="11">
    <source>
        <dbReference type="ARBA" id="ARBA00023004"/>
    </source>
</evidence>
<dbReference type="PIRSF" id="PIRSF006004">
    <property type="entry name" value="CHP00048"/>
    <property type="match status" value="1"/>
</dbReference>
<dbReference type="PROSITE" id="PS51918">
    <property type="entry name" value="RADICAL_SAM"/>
    <property type="match status" value="1"/>
</dbReference>
<comment type="subcellular location">
    <subcellularLocation>
        <location evidence="1 14">Cytoplasm</location>
    </subcellularLocation>
</comment>
<feature type="binding site" evidence="14">
    <location>
        <begin position="222"/>
        <end position="224"/>
    </location>
    <ligand>
        <name>S-adenosyl-L-methionine</name>
        <dbReference type="ChEBI" id="CHEBI:59789"/>
    </ligand>
</feature>
<comment type="catalytic activity">
    <reaction evidence="14">
        <text>adenosine(37) in tRNA + 2 reduced [2Fe-2S]-[ferredoxin] + 2 S-adenosyl-L-methionine = 2-methyladenosine(37) in tRNA + 5'-deoxyadenosine + L-methionine + 2 oxidized [2Fe-2S]-[ferredoxin] + S-adenosyl-L-homocysteine</text>
        <dbReference type="Rhea" id="RHEA:43332"/>
        <dbReference type="Rhea" id="RHEA-COMP:10000"/>
        <dbReference type="Rhea" id="RHEA-COMP:10001"/>
        <dbReference type="Rhea" id="RHEA-COMP:10162"/>
        <dbReference type="Rhea" id="RHEA-COMP:10485"/>
        <dbReference type="ChEBI" id="CHEBI:17319"/>
        <dbReference type="ChEBI" id="CHEBI:33737"/>
        <dbReference type="ChEBI" id="CHEBI:33738"/>
        <dbReference type="ChEBI" id="CHEBI:57844"/>
        <dbReference type="ChEBI" id="CHEBI:57856"/>
        <dbReference type="ChEBI" id="CHEBI:59789"/>
        <dbReference type="ChEBI" id="CHEBI:74411"/>
        <dbReference type="ChEBI" id="CHEBI:74497"/>
        <dbReference type="EC" id="2.1.1.192"/>
    </reaction>
</comment>
<feature type="active site" description="Proton acceptor" evidence="14">
    <location>
        <position position="94"/>
    </location>
</feature>
<evidence type="ECO:0000256" key="10">
    <source>
        <dbReference type="ARBA" id="ARBA00022723"/>
    </source>
</evidence>
<dbReference type="SFLD" id="SFLDS00029">
    <property type="entry name" value="Radical_SAM"/>
    <property type="match status" value="1"/>
</dbReference>
<dbReference type="HAMAP" id="MF_01849">
    <property type="entry name" value="RNA_methyltr_RlmN"/>
    <property type="match status" value="1"/>
</dbReference>
<dbReference type="InterPro" id="IPR048641">
    <property type="entry name" value="RlmN_N"/>
</dbReference>
<evidence type="ECO:0000256" key="7">
    <source>
        <dbReference type="ARBA" id="ARBA00022679"/>
    </source>
</evidence>
<feature type="binding site" evidence="14">
    <location>
        <position position="200"/>
    </location>
    <ligand>
        <name>S-adenosyl-L-methionine</name>
        <dbReference type="ChEBI" id="CHEBI:59789"/>
    </ligand>
</feature>
<reference evidence="16" key="2">
    <citation type="submission" date="2021-04" db="EMBL/GenBank/DDBJ databases">
        <authorList>
            <person name="Gilroy R."/>
        </authorList>
    </citation>
    <scope>NUCLEOTIDE SEQUENCE</scope>
    <source>
        <strain evidence="16">378</strain>
    </source>
</reference>
<dbReference type="FunFam" id="3.20.20.70:FF:000008">
    <property type="entry name" value="Dual-specificity RNA methyltransferase RlmN"/>
    <property type="match status" value="1"/>
</dbReference>
<evidence type="ECO:0000256" key="1">
    <source>
        <dbReference type="ARBA" id="ARBA00004496"/>
    </source>
</evidence>
<keyword evidence="12 14" id="KW-0411">Iron-sulfur</keyword>
<dbReference type="InterPro" id="IPR058240">
    <property type="entry name" value="rSAM_sf"/>
</dbReference>
<feature type="domain" description="Radical SAM core" evidence="15">
    <location>
        <begin position="100"/>
        <end position="340"/>
    </location>
</feature>
<dbReference type="InterPro" id="IPR040072">
    <property type="entry name" value="Methyltransferase_A"/>
</dbReference>
<evidence type="ECO:0000256" key="12">
    <source>
        <dbReference type="ARBA" id="ARBA00023014"/>
    </source>
</evidence>
<dbReference type="Gene3D" id="1.10.150.530">
    <property type="match status" value="1"/>
</dbReference>
<gene>
    <name evidence="14 16" type="primary">rlmN</name>
    <name evidence="16" type="ORF">H9847_03535</name>
</gene>
<feature type="binding site" evidence="14">
    <location>
        <position position="121"/>
    </location>
    <ligand>
        <name>[4Fe-4S] cluster</name>
        <dbReference type="ChEBI" id="CHEBI:49883"/>
        <note>4Fe-4S-S-AdoMet</note>
    </ligand>
</feature>
<dbReference type="PANTHER" id="PTHR30544">
    <property type="entry name" value="23S RRNA METHYLTRANSFERASE"/>
    <property type="match status" value="1"/>
</dbReference>
<dbReference type="GO" id="GO:0019843">
    <property type="term" value="F:rRNA binding"/>
    <property type="evidence" value="ECO:0007669"/>
    <property type="project" value="UniProtKB-UniRule"/>
</dbReference>
<dbReference type="InterPro" id="IPR013785">
    <property type="entry name" value="Aldolase_TIM"/>
</dbReference>
<evidence type="ECO:0000256" key="14">
    <source>
        <dbReference type="HAMAP-Rule" id="MF_01849"/>
    </source>
</evidence>
<evidence type="ECO:0000313" key="16">
    <source>
        <dbReference type="EMBL" id="MBU3843930.1"/>
    </source>
</evidence>
<accession>A0A948TF61</accession>
<comment type="cofactor">
    <cofactor evidence="14">
        <name>[4Fe-4S] cluster</name>
        <dbReference type="ChEBI" id="CHEBI:49883"/>
    </cofactor>
    <text evidence="14">Binds 1 [4Fe-4S] cluster. The cluster is coordinated with 3 cysteines and an exchangeable S-adenosyl-L-methionine.</text>
</comment>
<dbReference type="Pfam" id="PF21016">
    <property type="entry name" value="RlmN_N"/>
    <property type="match status" value="1"/>
</dbReference>
<keyword evidence="13 14" id="KW-1015">Disulfide bond</keyword>
<sequence>MTAGLVNLMDLDPDALKDFMQEHGEKPFRATQILKWIYQWGVADFEAMTNIKKETRAQLAQIACIQAPEIVSEQRSADGTIKWAMDIGDGQLVETVYIPEKDRATLCISTQVGCPVKCAFCRTGKSGFNRNLKVSEIIGQVWRAATRVGFSQNQEQKPISNVVMMGMGEPLLNVANVLSVVKILLSDNAFALSKRRVTISTSGIVPAINKIAGKVDVALALSLHAPNDELRNELVPINKKFPLQDVLAAVRNYVDNSNANCGRVTIEYVLLDHVNDSTDQAHELAHLLKDLPCKINLIPFNPHEESEFKRPSNSRVDRFYKVLVEQYGFTVVTRTTRGDDIAAACGQLAGQVKDRKATQATLVNADHAHVEETAALAAQGLAHLQV</sequence>
<comment type="caution">
    <text evidence="16">The sequence shown here is derived from an EMBL/GenBank/DDBJ whole genome shotgun (WGS) entry which is preliminary data.</text>
</comment>
<dbReference type="EC" id="2.1.1.192" evidence="14"/>
<dbReference type="GO" id="GO:0070475">
    <property type="term" value="P:rRNA base methylation"/>
    <property type="evidence" value="ECO:0007669"/>
    <property type="project" value="UniProtKB-UniRule"/>
</dbReference>
<dbReference type="InterPro" id="IPR027492">
    <property type="entry name" value="RNA_MTrfase_RlmN"/>
</dbReference>
<keyword evidence="6 14" id="KW-0489">Methyltransferase</keyword>
<dbReference type="GO" id="GO:0000049">
    <property type="term" value="F:tRNA binding"/>
    <property type="evidence" value="ECO:0007669"/>
    <property type="project" value="UniProtKB-UniRule"/>
</dbReference>